<proteinExistence type="predicted"/>
<dbReference type="GO" id="GO:0006355">
    <property type="term" value="P:regulation of DNA-templated transcription"/>
    <property type="evidence" value="ECO:0007669"/>
    <property type="project" value="InterPro"/>
</dbReference>
<comment type="caution">
    <text evidence="2">The sequence shown here is derived from an EMBL/GenBank/DDBJ whole genome shotgun (WGS) entry which is preliminary data.</text>
</comment>
<evidence type="ECO:0000313" key="2">
    <source>
        <dbReference type="EMBL" id="RGN39570.1"/>
    </source>
</evidence>
<accession>A0A3E5BPP5</accession>
<dbReference type="InterPro" id="IPR016032">
    <property type="entry name" value="Sig_transdc_resp-reg_C-effctor"/>
</dbReference>
<dbReference type="EMBL" id="QSUL01000002">
    <property type="protein sequence ID" value="RGN39570.1"/>
    <property type="molecule type" value="Genomic_DNA"/>
</dbReference>
<dbReference type="GO" id="GO:0003677">
    <property type="term" value="F:DNA binding"/>
    <property type="evidence" value="ECO:0007669"/>
    <property type="project" value="InterPro"/>
</dbReference>
<evidence type="ECO:0000313" key="3">
    <source>
        <dbReference type="Proteomes" id="UP000260983"/>
    </source>
</evidence>
<dbReference type="Proteomes" id="UP000260983">
    <property type="component" value="Unassembled WGS sequence"/>
</dbReference>
<dbReference type="InterPro" id="IPR036388">
    <property type="entry name" value="WH-like_DNA-bd_sf"/>
</dbReference>
<dbReference type="Gene3D" id="1.10.10.10">
    <property type="entry name" value="Winged helix-like DNA-binding domain superfamily/Winged helix DNA-binding domain"/>
    <property type="match status" value="1"/>
</dbReference>
<sequence length="353" mass="40172">MKHYRQILYALGGILLLALGMLAFQVYESGVEGRRVCKQKAEASLKSATELWVNREFDKLGIPYSFSGGEEKVKSKKRRMVLAEGEMVVAVDSIKERKRLISSWVLSSKARILLLFDTLSVDLLNELWQKDIDGIQLYCTSALVLQSELPGDRNGKRFMAGDSTLTTDKFKLGTYYLDDMYFLELTAYLSVPSPWFCADWRKNGIIACFTIAALCLCVFILLFLHNRKKEDNDEANSSDDVVLYISEKKYKIGGVIFDEEACTLTFEDKVVNCTGQAYKLLSAFIHTKNHFLSNDRVVAICGWCPQHTGIDGKRRVTISHLRTFLDSEKSHVKIESGKNKQNELGFYLFVEKR</sequence>
<protein>
    <recommendedName>
        <fullName evidence="4">OmpR/PhoB-type domain-containing protein</fullName>
    </recommendedName>
</protein>
<keyword evidence="1" id="KW-0472">Membrane</keyword>
<feature type="transmembrane region" description="Helical" evidence="1">
    <location>
        <begin position="7"/>
        <end position="27"/>
    </location>
</feature>
<reference evidence="2 3" key="1">
    <citation type="submission" date="2018-08" db="EMBL/GenBank/DDBJ databases">
        <title>A genome reference for cultivated species of the human gut microbiota.</title>
        <authorList>
            <person name="Zou Y."/>
            <person name="Xue W."/>
            <person name="Luo G."/>
        </authorList>
    </citation>
    <scope>NUCLEOTIDE SEQUENCE [LARGE SCALE GENOMIC DNA]</scope>
    <source>
        <strain evidence="2 3">OM05-15BH</strain>
    </source>
</reference>
<keyword evidence="1" id="KW-1133">Transmembrane helix</keyword>
<feature type="transmembrane region" description="Helical" evidence="1">
    <location>
        <begin position="204"/>
        <end position="224"/>
    </location>
</feature>
<evidence type="ECO:0008006" key="4">
    <source>
        <dbReference type="Google" id="ProtNLM"/>
    </source>
</evidence>
<evidence type="ECO:0000256" key="1">
    <source>
        <dbReference type="SAM" id="Phobius"/>
    </source>
</evidence>
<keyword evidence="1" id="KW-0812">Transmembrane</keyword>
<name>A0A3E5BPP5_9BACE</name>
<dbReference type="SUPFAM" id="SSF46894">
    <property type="entry name" value="C-terminal effector domain of the bipartite response regulators"/>
    <property type="match status" value="1"/>
</dbReference>
<gene>
    <name evidence="2" type="ORF">DXB65_03885</name>
</gene>
<organism evidence="2 3">
    <name type="scientific">Bacteroides oleiciplenus</name>
    <dbReference type="NCBI Taxonomy" id="626931"/>
    <lineage>
        <taxon>Bacteria</taxon>
        <taxon>Pseudomonadati</taxon>
        <taxon>Bacteroidota</taxon>
        <taxon>Bacteroidia</taxon>
        <taxon>Bacteroidales</taxon>
        <taxon>Bacteroidaceae</taxon>
        <taxon>Bacteroides</taxon>
    </lineage>
</organism>
<dbReference type="AlphaFoldDB" id="A0A3E5BPP5"/>